<name>A0AAW0QZ89_9PEZI</name>
<sequence>MAPNAGPRCTVQYTARQRQYLHLPVSLYNSSALHCTLCVQTPARIETYSQASDRDTKAQHDTKPTHATGADVTRRRTRPQLILSQRRSEQRLYSTGHGSSIPRNLTAMSA</sequence>
<feature type="compositionally biased region" description="Polar residues" evidence="1">
    <location>
        <begin position="91"/>
        <end position="110"/>
    </location>
</feature>
<protein>
    <submittedName>
        <fullName evidence="2">Uncharacterized protein</fullName>
    </submittedName>
</protein>
<accession>A0AAW0QZ89</accession>
<keyword evidence="3" id="KW-1185">Reference proteome</keyword>
<evidence type="ECO:0000313" key="2">
    <source>
        <dbReference type="EMBL" id="KAK8120292.1"/>
    </source>
</evidence>
<reference evidence="2 3" key="1">
    <citation type="submission" date="2023-01" db="EMBL/GenBank/DDBJ databases">
        <title>Analysis of 21 Apiospora genomes using comparative genomics revels a genus with tremendous synthesis potential of carbohydrate active enzymes and secondary metabolites.</title>
        <authorList>
            <person name="Sorensen T."/>
        </authorList>
    </citation>
    <scope>NUCLEOTIDE SEQUENCE [LARGE SCALE GENOMIC DNA]</scope>
    <source>
        <strain evidence="2 3">CBS 117206</strain>
    </source>
</reference>
<feature type="compositionally biased region" description="Basic and acidic residues" evidence="1">
    <location>
        <begin position="52"/>
        <end position="64"/>
    </location>
</feature>
<gene>
    <name evidence="2" type="ORF">PG999_004412</name>
</gene>
<comment type="caution">
    <text evidence="2">The sequence shown here is derived from an EMBL/GenBank/DDBJ whole genome shotgun (WGS) entry which is preliminary data.</text>
</comment>
<feature type="region of interest" description="Disordered" evidence="1">
    <location>
        <begin position="49"/>
        <end position="110"/>
    </location>
</feature>
<dbReference type="EMBL" id="JAQQWP010000004">
    <property type="protein sequence ID" value="KAK8120292.1"/>
    <property type="molecule type" value="Genomic_DNA"/>
</dbReference>
<dbReference type="AlphaFoldDB" id="A0AAW0QZ89"/>
<evidence type="ECO:0000256" key="1">
    <source>
        <dbReference type="SAM" id="MobiDB-lite"/>
    </source>
</evidence>
<evidence type="ECO:0000313" key="3">
    <source>
        <dbReference type="Proteomes" id="UP001392437"/>
    </source>
</evidence>
<dbReference type="Proteomes" id="UP001392437">
    <property type="component" value="Unassembled WGS sequence"/>
</dbReference>
<proteinExistence type="predicted"/>
<organism evidence="2 3">
    <name type="scientific">Apiospora kogelbergensis</name>
    <dbReference type="NCBI Taxonomy" id="1337665"/>
    <lineage>
        <taxon>Eukaryota</taxon>
        <taxon>Fungi</taxon>
        <taxon>Dikarya</taxon>
        <taxon>Ascomycota</taxon>
        <taxon>Pezizomycotina</taxon>
        <taxon>Sordariomycetes</taxon>
        <taxon>Xylariomycetidae</taxon>
        <taxon>Amphisphaeriales</taxon>
        <taxon>Apiosporaceae</taxon>
        <taxon>Apiospora</taxon>
    </lineage>
</organism>